<dbReference type="Pfam" id="PF11563">
    <property type="entry name" value="Protoglobin"/>
    <property type="match status" value="1"/>
</dbReference>
<dbReference type="Gene3D" id="1.10.490.10">
    <property type="entry name" value="Globins"/>
    <property type="match status" value="1"/>
</dbReference>
<dbReference type="CDD" id="cd01068">
    <property type="entry name" value="globin_sensor"/>
    <property type="match status" value="1"/>
</dbReference>
<evidence type="ECO:0000313" key="3">
    <source>
        <dbReference type="Proteomes" id="UP000789572"/>
    </source>
</evidence>
<name>A0A9N9GSR8_9GLOM</name>
<dbReference type="InterPro" id="IPR009050">
    <property type="entry name" value="Globin-like_sf"/>
</dbReference>
<dbReference type="SUPFAM" id="SSF46458">
    <property type="entry name" value="Globin-like"/>
    <property type="match status" value="1"/>
</dbReference>
<protein>
    <submittedName>
        <fullName evidence="2">5306_t:CDS:1</fullName>
    </submittedName>
</protein>
<gene>
    <name evidence="2" type="ORF">POCULU_LOCUS8504</name>
</gene>
<dbReference type="EMBL" id="CAJVPJ010002496">
    <property type="protein sequence ID" value="CAG8622798.1"/>
    <property type="molecule type" value="Genomic_DNA"/>
</dbReference>
<reference evidence="2" key="1">
    <citation type="submission" date="2021-06" db="EMBL/GenBank/DDBJ databases">
        <authorList>
            <person name="Kallberg Y."/>
            <person name="Tangrot J."/>
            <person name="Rosling A."/>
        </authorList>
    </citation>
    <scope>NUCLEOTIDE SEQUENCE</scope>
    <source>
        <strain evidence="2">IA702</strain>
    </source>
</reference>
<dbReference type="AlphaFoldDB" id="A0A9N9GSR8"/>
<dbReference type="InterPro" id="IPR012292">
    <property type="entry name" value="Globin/Proto"/>
</dbReference>
<feature type="non-terminal residue" evidence="2">
    <location>
        <position position="223"/>
    </location>
</feature>
<dbReference type="Proteomes" id="UP000789572">
    <property type="component" value="Unassembled WGS sequence"/>
</dbReference>
<accession>A0A9N9GSR8</accession>
<evidence type="ECO:0000259" key="1">
    <source>
        <dbReference type="Pfam" id="PF11563"/>
    </source>
</evidence>
<dbReference type="GO" id="GO:0020037">
    <property type="term" value="F:heme binding"/>
    <property type="evidence" value="ECO:0007669"/>
    <property type="project" value="InterPro"/>
</dbReference>
<dbReference type="PANTHER" id="PTHR42071:SF1">
    <property type="entry name" value="GLOBIN-SENSOR DOMAIN-CONTAINING PROTEIN"/>
    <property type="match status" value="1"/>
</dbReference>
<dbReference type="OrthoDB" id="10027058at2759"/>
<sequence>MSTEIAHIDRARLYTDLQYRFNYVAQFVEFGEEDIKAIKNSAPVIAPLVNTVVELVYEKLFSFDITKQVFFARNAGYTGKIESTIDLFNTDSEQIKFRKDFLKKYLVKLVTAEYDSKFVNYLNYVGKIHTSFPGKSSRINVEYIHCNALFSYVHTILIDAISKAGLDKDVATKTTIAFTKLLWIQNDLFARHYVADGTDVTQNGNANRGDAGGSYYNYNSAPV</sequence>
<dbReference type="GO" id="GO:0019825">
    <property type="term" value="F:oxygen binding"/>
    <property type="evidence" value="ECO:0007669"/>
    <property type="project" value="InterPro"/>
</dbReference>
<dbReference type="PANTHER" id="PTHR42071">
    <property type="entry name" value="PROTOGLOBIN DOMAIN-CONTAINING PROTEIN"/>
    <property type="match status" value="1"/>
</dbReference>
<proteinExistence type="predicted"/>
<comment type="caution">
    <text evidence="2">The sequence shown here is derived from an EMBL/GenBank/DDBJ whole genome shotgun (WGS) entry which is preliminary data.</text>
</comment>
<dbReference type="InterPro" id="IPR044398">
    <property type="entry name" value="Globin-sensor_dom"/>
</dbReference>
<feature type="domain" description="Globin-sensor" evidence="1">
    <location>
        <begin position="18"/>
        <end position="197"/>
    </location>
</feature>
<dbReference type="InterPro" id="IPR039379">
    <property type="entry name" value="Protoglobin_sensor_dom"/>
</dbReference>
<organism evidence="2 3">
    <name type="scientific">Paraglomus occultum</name>
    <dbReference type="NCBI Taxonomy" id="144539"/>
    <lineage>
        <taxon>Eukaryota</taxon>
        <taxon>Fungi</taxon>
        <taxon>Fungi incertae sedis</taxon>
        <taxon>Mucoromycota</taxon>
        <taxon>Glomeromycotina</taxon>
        <taxon>Glomeromycetes</taxon>
        <taxon>Paraglomerales</taxon>
        <taxon>Paraglomeraceae</taxon>
        <taxon>Paraglomus</taxon>
    </lineage>
</organism>
<evidence type="ECO:0000313" key="2">
    <source>
        <dbReference type="EMBL" id="CAG8622798.1"/>
    </source>
</evidence>
<keyword evidence="3" id="KW-1185">Reference proteome</keyword>